<dbReference type="InterPro" id="IPR050386">
    <property type="entry name" value="Glycosyl_hydrolase_5"/>
</dbReference>
<dbReference type="EMBL" id="PQXI01000179">
    <property type="protein sequence ID" value="TGO22178.1"/>
    <property type="molecule type" value="Genomic_DNA"/>
</dbReference>
<evidence type="ECO:0000256" key="2">
    <source>
        <dbReference type="ARBA" id="ARBA00022801"/>
    </source>
</evidence>
<dbReference type="InterPro" id="IPR001547">
    <property type="entry name" value="Glyco_hydro_5"/>
</dbReference>
<dbReference type="PANTHER" id="PTHR31297:SF8">
    <property type="entry name" value="GLYCOSIDE HYDROLASE FAMILY 5 DOMAIN-CONTAINING PROTEIN"/>
    <property type="match status" value="1"/>
</dbReference>
<evidence type="ECO:0000256" key="7">
    <source>
        <dbReference type="RuleBase" id="RU361153"/>
    </source>
</evidence>
<evidence type="ECO:0000313" key="9">
    <source>
        <dbReference type="EMBL" id="TGO22178.1"/>
    </source>
</evidence>
<dbReference type="GO" id="GO:0004338">
    <property type="term" value="F:glucan exo-1,3-beta-glucosidase activity"/>
    <property type="evidence" value="ECO:0007669"/>
    <property type="project" value="UniProtKB-EC"/>
</dbReference>
<keyword evidence="4" id="KW-0961">Cell wall biogenesis/degradation</keyword>
<dbReference type="GO" id="GO:0071555">
    <property type="term" value="P:cell wall organization"/>
    <property type="evidence" value="ECO:0007669"/>
    <property type="project" value="UniProtKB-KW"/>
</dbReference>
<comment type="caution">
    <text evidence="9">The sequence shown here is derived from an EMBL/GenBank/DDBJ whole genome shotgun (WGS) entry which is preliminary data.</text>
</comment>
<evidence type="ECO:0000256" key="6">
    <source>
        <dbReference type="ARBA" id="ARBA00038929"/>
    </source>
</evidence>
<sequence>MYFTNTVGTLLAATLVASKPIYQRGVDFAYGSTPVRGVNIGGWLVLEPWITPSIFQAVDQSLKIVDEYTLTEKLGTDAALAILKPHITPLTSNQWDSWCTADDFQNIANAGFNTVRIPIGYWAYELSDNEPYTQGAAPYMDAAIDWARGAGLKVWIDLHGAPLSQNGFDNSGHKTSSPAFGQGDSVTKTLSVLNTITEKYAKKEYQDVVVGIELLNEPANWKVDFDVLEQFYRDGYGQVRAVSDSIVVIHDAFLAPSNWNNILSSNDNSAYGVVVDHHEYQVFSDSLVAMSATEHIDYVCSNAGAYTGADKWVVVGEFTAAMTDCAFALNGYDVGARYDGTYPGSSYVGSCEGKSDITTWSDAFKADMKNYLSAQLASYETKANGWIFWNFKTEGAHEWDAAKLVEYGIFPDLRAGTPAAICS</sequence>
<keyword evidence="2 7" id="KW-0378">Hydrolase</keyword>
<protein>
    <recommendedName>
        <fullName evidence="6">glucan 1,3-beta-glucosidase</fullName>
        <ecNumber evidence="6">3.2.1.58</ecNumber>
    </recommendedName>
</protein>
<reference evidence="9 10" key="1">
    <citation type="submission" date="2017-12" db="EMBL/GenBank/DDBJ databases">
        <title>Comparative genomics of Botrytis spp.</title>
        <authorList>
            <person name="Valero-Jimenez C.A."/>
            <person name="Tapia P."/>
            <person name="Veloso J."/>
            <person name="Silva-Moreno E."/>
            <person name="Staats M."/>
            <person name="Valdes J.H."/>
            <person name="Van Kan J.A.L."/>
        </authorList>
    </citation>
    <scope>NUCLEOTIDE SEQUENCE [LARGE SCALE GENOMIC DNA]</scope>
    <source>
        <strain evidence="9 10">Bp0003</strain>
    </source>
</reference>
<comment type="similarity">
    <text evidence="1 7">Belongs to the glycosyl hydrolase 5 (cellulase A) family.</text>
</comment>
<evidence type="ECO:0000256" key="1">
    <source>
        <dbReference type="ARBA" id="ARBA00005641"/>
    </source>
</evidence>
<comment type="catalytic activity">
    <reaction evidence="5">
        <text>Successive hydrolysis of beta-D-glucose units from the non-reducing ends of (1-&gt;3)-beta-D-glucans, releasing alpha-glucose.</text>
        <dbReference type="EC" id="3.2.1.58"/>
    </reaction>
</comment>
<name>A0A4Z1FFP6_9HELO</name>
<dbReference type="Gene3D" id="3.20.20.80">
    <property type="entry name" value="Glycosidases"/>
    <property type="match status" value="1"/>
</dbReference>
<dbReference type="Proteomes" id="UP000297910">
    <property type="component" value="Unassembled WGS sequence"/>
</dbReference>
<dbReference type="PANTHER" id="PTHR31297">
    <property type="entry name" value="GLUCAN ENDO-1,6-BETA-GLUCOSIDASE B"/>
    <property type="match status" value="1"/>
</dbReference>
<evidence type="ECO:0000256" key="4">
    <source>
        <dbReference type="ARBA" id="ARBA00023316"/>
    </source>
</evidence>
<dbReference type="AlphaFoldDB" id="A0A4Z1FFP6"/>
<accession>A0A4Z1FFP6</accession>
<gene>
    <name evidence="9" type="ORF">BPAE_0179g00170</name>
</gene>
<organism evidence="9 10">
    <name type="scientific">Botrytis paeoniae</name>
    <dbReference type="NCBI Taxonomy" id="278948"/>
    <lineage>
        <taxon>Eukaryota</taxon>
        <taxon>Fungi</taxon>
        <taxon>Dikarya</taxon>
        <taxon>Ascomycota</taxon>
        <taxon>Pezizomycotina</taxon>
        <taxon>Leotiomycetes</taxon>
        <taxon>Helotiales</taxon>
        <taxon>Sclerotiniaceae</taxon>
        <taxon>Botrytis</taxon>
    </lineage>
</organism>
<feature type="domain" description="Glycoside hydrolase family 5" evidence="8">
    <location>
        <begin position="99"/>
        <end position="321"/>
    </location>
</feature>
<evidence type="ECO:0000259" key="8">
    <source>
        <dbReference type="Pfam" id="PF00150"/>
    </source>
</evidence>
<dbReference type="FunFam" id="3.20.20.80:FF:000033">
    <property type="entry name" value="Glucan 1,3-beta-glucosidase A"/>
    <property type="match status" value="1"/>
</dbReference>
<keyword evidence="10" id="KW-1185">Reference proteome</keyword>
<dbReference type="InterPro" id="IPR017853">
    <property type="entry name" value="GH"/>
</dbReference>
<proteinExistence type="inferred from homology"/>
<dbReference type="SUPFAM" id="SSF51445">
    <property type="entry name" value="(Trans)glycosidases"/>
    <property type="match status" value="1"/>
</dbReference>
<keyword evidence="3 7" id="KW-0326">Glycosidase</keyword>
<evidence type="ECO:0000313" key="10">
    <source>
        <dbReference type="Proteomes" id="UP000297910"/>
    </source>
</evidence>
<dbReference type="Pfam" id="PF00150">
    <property type="entry name" value="Cellulase"/>
    <property type="match status" value="1"/>
</dbReference>
<evidence type="ECO:0000256" key="5">
    <source>
        <dbReference type="ARBA" id="ARBA00036824"/>
    </source>
</evidence>
<dbReference type="EC" id="3.2.1.58" evidence="6"/>
<dbReference type="GO" id="GO:0005576">
    <property type="term" value="C:extracellular region"/>
    <property type="evidence" value="ECO:0007669"/>
    <property type="project" value="TreeGrafter"/>
</dbReference>
<dbReference type="GO" id="GO:0009986">
    <property type="term" value="C:cell surface"/>
    <property type="evidence" value="ECO:0007669"/>
    <property type="project" value="TreeGrafter"/>
</dbReference>
<dbReference type="GO" id="GO:0009251">
    <property type="term" value="P:glucan catabolic process"/>
    <property type="evidence" value="ECO:0007669"/>
    <property type="project" value="TreeGrafter"/>
</dbReference>
<evidence type="ECO:0000256" key="3">
    <source>
        <dbReference type="ARBA" id="ARBA00023295"/>
    </source>
</evidence>